<evidence type="ECO:0000256" key="1">
    <source>
        <dbReference type="PROSITE-ProRule" id="PRU00176"/>
    </source>
</evidence>
<feature type="domain" description="RRM" evidence="3">
    <location>
        <begin position="83"/>
        <end position="164"/>
    </location>
</feature>
<dbReference type="OMA" id="ATHQKWV"/>
<dbReference type="InterPro" id="IPR035979">
    <property type="entry name" value="RBD_domain_sf"/>
</dbReference>
<dbReference type="InterPro" id="IPR000504">
    <property type="entry name" value="RRM_dom"/>
</dbReference>
<dbReference type="Gene3D" id="3.30.70.330">
    <property type="match status" value="1"/>
</dbReference>
<dbReference type="AlphaFoldDB" id="A0A0M9FZ80"/>
<feature type="compositionally biased region" description="Polar residues" evidence="2">
    <location>
        <begin position="18"/>
        <end position="30"/>
    </location>
</feature>
<dbReference type="Proteomes" id="UP000037923">
    <property type="component" value="Unassembled WGS sequence"/>
</dbReference>
<dbReference type="SMART" id="SM00360">
    <property type="entry name" value="RRM"/>
    <property type="match status" value="1"/>
</dbReference>
<feature type="region of interest" description="Disordered" evidence="2">
    <location>
        <begin position="1"/>
        <end position="38"/>
    </location>
</feature>
<dbReference type="VEuPathDB" id="TriTrypDB:LpyrH10_12_1910"/>
<dbReference type="GeneID" id="26906303"/>
<sequence length="768" mass="78993">MASTDKPTRLPSPPGSGTKASSDDTASPNGPNGPFAPSSGFTAPLFASPFTTSYSPFHTVSTMSGASSHASVKQQSRAEVVARTVHLRCLPPFMKQKDLADVFDECGEYLRVRICGNSATHQKWVYGFVEFTTKEAAAAMLTHSGMELANGAGKPPLRLKCSPSKQPILDCMAYDADVITGTPCGFGRGYLAECSLNDALLVVGSGGAAAGGGGASLSGSVNNGAPAGDGRGRTSAANRALTALTVSSIRKVAATGCGCGCAGVNCCGCCQCWKGEKTQKADSGGTPVKDSGGAGGGCCDCDGGGSGGIAHTQATATTRDKSDDAGLTTATSNVAGGDGDTQSHTAAPAPTSDIFAELSKLPSTVNAAELDVLQQLAAAFQGLRATATSAEGPLDGPGIVRKAETMALDALSRASHLSSDTRLQDIRYDLTQLLAFLDANAAVTGGAAQTASGDCTATLPQRVTQLRLLANLVGALLCLLRRSVADAVPYVEAVLVTFAQIPPSSLLLRARQHEKGVGAARGAPAAAADAAAGPVLNVAAPRHNGAGGRPLHNVPSLPPNESVDEGFAEEVLNLIDEDDEQDGVEKQCTAAGSGNVDAAAAHSSDGKAASTDEEEQFLLNGSRSLSSCSDESTAFLNSADMADLCRRDETFTRYVLNAVVSVGIAMESVQPMIARSAYTLANARAVEVLGEPSAMVAACLAASPTAPRLCEMLFHDAAATGKLRDITFFPHRFFESVNATRQRVRETRGTECFWRQLPPNHVAPLFNF</sequence>
<comment type="caution">
    <text evidence="4">The sequence shown here is derived from an EMBL/GenBank/DDBJ whole genome shotgun (WGS) entry which is preliminary data.</text>
</comment>
<dbReference type="RefSeq" id="XP_015657388.1">
    <property type="nucleotide sequence ID" value="XM_015804254.1"/>
</dbReference>
<gene>
    <name evidence="4" type="ORF">ABB37_06013</name>
</gene>
<accession>A0A0M9FZ80</accession>
<dbReference type="OrthoDB" id="446113at2759"/>
<proteinExistence type="predicted"/>
<dbReference type="PANTHER" id="PTHR32343">
    <property type="entry name" value="SERINE/ARGININE-RICH SPLICING FACTOR"/>
    <property type="match status" value="1"/>
</dbReference>
<evidence type="ECO:0000313" key="5">
    <source>
        <dbReference type="Proteomes" id="UP000037923"/>
    </source>
</evidence>
<dbReference type="EMBL" id="LGTL01000012">
    <property type="protein sequence ID" value="KPA78949.1"/>
    <property type="molecule type" value="Genomic_DNA"/>
</dbReference>
<feature type="region of interest" description="Disordered" evidence="2">
    <location>
        <begin position="316"/>
        <end position="348"/>
    </location>
</feature>
<evidence type="ECO:0000256" key="2">
    <source>
        <dbReference type="SAM" id="MobiDB-lite"/>
    </source>
</evidence>
<dbReference type="PANTHER" id="PTHR32343:SF10">
    <property type="entry name" value="RNA-BINDING REGION RNP-1 DOMAIN-CONTAINING PROTEIN"/>
    <property type="match status" value="1"/>
</dbReference>
<evidence type="ECO:0000313" key="4">
    <source>
        <dbReference type="EMBL" id="KPA78949.1"/>
    </source>
</evidence>
<dbReference type="InterPro" id="IPR012677">
    <property type="entry name" value="Nucleotide-bd_a/b_plait_sf"/>
</dbReference>
<dbReference type="Pfam" id="PF00076">
    <property type="entry name" value="RRM_1"/>
    <property type="match status" value="1"/>
</dbReference>
<evidence type="ECO:0000259" key="3">
    <source>
        <dbReference type="PROSITE" id="PS50102"/>
    </source>
</evidence>
<protein>
    <recommendedName>
        <fullName evidence="3">RRM domain-containing protein</fullName>
    </recommendedName>
</protein>
<dbReference type="GO" id="GO:0003723">
    <property type="term" value="F:RNA binding"/>
    <property type="evidence" value="ECO:0007669"/>
    <property type="project" value="UniProtKB-UniRule"/>
</dbReference>
<reference evidence="4 5" key="1">
    <citation type="submission" date="2015-07" db="EMBL/GenBank/DDBJ databases">
        <title>High-quality genome of monoxenous trypanosomatid Leptomonas pyrrhocoris.</title>
        <authorList>
            <person name="Flegontov P."/>
            <person name="Butenko A."/>
            <person name="Firsov S."/>
            <person name="Vlcek C."/>
            <person name="Logacheva M.D."/>
            <person name="Field M."/>
            <person name="Filatov D."/>
            <person name="Flegontova O."/>
            <person name="Gerasimov E."/>
            <person name="Jackson A.P."/>
            <person name="Kelly S."/>
            <person name="Opperdoes F."/>
            <person name="O'Reilly A."/>
            <person name="Votypka J."/>
            <person name="Yurchenko V."/>
            <person name="Lukes J."/>
        </authorList>
    </citation>
    <scope>NUCLEOTIDE SEQUENCE [LARGE SCALE GENOMIC DNA]</scope>
    <source>
        <strain evidence="4">H10</strain>
    </source>
</reference>
<feature type="compositionally biased region" description="Polar residues" evidence="2">
    <location>
        <begin position="328"/>
        <end position="345"/>
    </location>
</feature>
<dbReference type="PROSITE" id="PS50102">
    <property type="entry name" value="RRM"/>
    <property type="match status" value="1"/>
</dbReference>
<organism evidence="4 5">
    <name type="scientific">Leptomonas pyrrhocoris</name>
    <name type="common">Firebug parasite</name>
    <dbReference type="NCBI Taxonomy" id="157538"/>
    <lineage>
        <taxon>Eukaryota</taxon>
        <taxon>Discoba</taxon>
        <taxon>Euglenozoa</taxon>
        <taxon>Kinetoplastea</taxon>
        <taxon>Metakinetoplastina</taxon>
        <taxon>Trypanosomatida</taxon>
        <taxon>Trypanosomatidae</taxon>
        <taxon>Leishmaniinae</taxon>
        <taxon>Leptomonas</taxon>
    </lineage>
</organism>
<dbReference type="SUPFAM" id="SSF54928">
    <property type="entry name" value="RNA-binding domain, RBD"/>
    <property type="match status" value="1"/>
</dbReference>
<name>A0A0M9FZ80_LEPPY</name>
<keyword evidence="5" id="KW-1185">Reference proteome</keyword>
<keyword evidence="1" id="KW-0694">RNA-binding</keyword>